<evidence type="ECO:0000313" key="3">
    <source>
        <dbReference type="EMBL" id="ORX74272.1"/>
    </source>
</evidence>
<protein>
    <submittedName>
        <fullName evidence="3">CRAL/TRIO domain-containing protein</fullName>
    </submittedName>
</protein>
<dbReference type="AlphaFoldDB" id="A0A1Y1WL93"/>
<dbReference type="OrthoDB" id="43460at2759"/>
<dbReference type="GeneID" id="63806661"/>
<dbReference type="InterPro" id="IPR011074">
    <property type="entry name" value="CRAL/TRIO_N_dom"/>
</dbReference>
<dbReference type="InterPro" id="IPR052432">
    <property type="entry name" value="PITP/CRAL-TRIO"/>
</dbReference>
<feature type="compositionally biased region" description="Polar residues" evidence="1">
    <location>
        <begin position="77"/>
        <end position="94"/>
    </location>
</feature>
<name>A0A1Y1WL93_9FUNG</name>
<accession>A0A1Y1WL93</accession>
<dbReference type="STRING" id="61395.A0A1Y1WL93"/>
<dbReference type="SMART" id="SM00516">
    <property type="entry name" value="SEC14"/>
    <property type="match status" value="1"/>
</dbReference>
<dbReference type="Gene3D" id="3.40.525.10">
    <property type="entry name" value="CRAL-TRIO lipid binding domain"/>
    <property type="match status" value="1"/>
</dbReference>
<dbReference type="RefSeq" id="XP_040747483.1">
    <property type="nucleotide sequence ID" value="XM_040890013.1"/>
</dbReference>
<dbReference type="Pfam" id="PF03765">
    <property type="entry name" value="CRAL_TRIO_N"/>
    <property type="match status" value="1"/>
</dbReference>
<dbReference type="InterPro" id="IPR036273">
    <property type="entry name" value="CRAL/TRIO_N_dom_sf"/>
</dbReference>
<dbReference type="EMBL" id="MCFD01000001">
    <property type="protein sequence ID" value="ORX74272.1"/>
    <property type="molecule type" value="Genomic_DNA"/>
</dbReference>
<dbReference type="PANTHER" id="PTHR46590:SF1">
    <property type="entry name" value="PHOSPHATIDYLINOSITOL TRANSFER PROTEIN CSR1"/>
    <property type="match status" value="1"/>
</dbReference>
<dbReference type="PROSITE" id="PS50191">
    <property type="entry name" value="CRAL_TRIO"/>
    <property type="match status" value="1"/>
</dbReference>
<proteinExistence type="predicted"/>
<organism evidence="3 4">
    <name type="scientific">Linderina pennispora</name>
    <dbReference type="NCBI Taxonomy" id="61395"/>
    <lineage>
        <taxon>Eukaryota</taxon>
        <taxon>Fungi</taxon>
        <taxon>Fungi incertae sedis</taxon>
        <taxon>Zoopagomycota</taxon>
        <taxon>Kickxellomycotina</taxon>
        <taxon>Kickxellomycetes</taxon>
        <taxon>Kickxellales</taxon>
        <taxon>Kickxellaceae</taxon>
        <taxon>Linderina</taxon>
    </lineage>
</organism>
<dbReference type="PRINTS" id="PR00180">
    <property type="entry name" value="CRETINALDHBP"/>
</dbReference>
<dbReference type="InterPro" id="IPR001251">
    <property type="entry name" value="CRAL-TRIO_dom"/>
</dbReference>
<comment type="caution">
    <text evidence="3">The sequence shown here is derived from an EMBL/GenBank/DDBJ whole genome shotgun (WGS) entry which is preliminary data.</text>
</comment>
<feature type="domain" description="CRAL-TRIO" evidence="2">
    <location>
        <begin position="174"/>
        <end position="343"/>
    </location>
</feature>
<feature type="region of interest" description="Disordered" evidence="1">
    <location>
        <begin position="77"/>
        <end position="98"/>
    </location>
</feature>
<dbReference type="InterPro" id="IPR036865">
    <property type="entry name" value="CRAL-TRIO_dom_sf"/>
</dbReference>
<dbReference type="SMART" id="SM01100">
    <property type="entry name" value="CRAL_TRIO_N"/>
    <property type="match status" value="1"/>
</dbReference>
<keyword evidence="4" id="KW-1185">Reference proteome</keyword>
<dbReference type="Proteomes" id="UP000193922">
    <property type="component" value="Unassembled WGS sequence"/>
</dbReference>
<sequence length="431" mass="49296">MSELSLLDHYKQNRPVTRGRLGHLTASETAKLQQLWQKLICEFDDNKEPLPVRFPLLQQQNDESTDMASLSMNPLVSLSSKDSKPVSTPASGASTPVPLDMSEEAVRQRTETVQQHVRRTQSRDVQPEGFVPLRRRRHWTPDAYVLRFLRARKWDVDAALVMLLKTVEWRVAQAIDEVAYYGEAALHYHTMESGLAFACMTDRLRNPVYVVRVRVNIARNRNILAIRRFLCWQIESAQLLTRQSDGRVTILFDLTGFSKENIDIKLVRTLIMLLTAYYPETLGILILHVNSWVFSGIWQLIQPFIDPAVKEKIVFAKGAADIAQYIDMDELIEEVGGNKPFGYKYVPPQSDENKRMQDMENRRVCEAALEHAVNRYESATREWVETGTAPEGRTQARDAVLKAASSLDPYVRAHTLYHRIGFVQPDSTAEL</sequence>
<dbReference type="PANTHER" id="PTHR46590">
    <property type="entry name" value="PHOSPHATIDYLINOSITOL TRANSFER PROTEIN CSR1-RELATED"/>
    <property type="match status" value="1"/>
</dbReference>
<evidence type="ECO:0000259" key="2">
    <source>
        <dbReference type="PROSITE" id="PS50191"/>
    </source>
</evidence>
<dbReference type="Pfam" id="PF00650">
    <property type="entry name" value="CRAL_TRIO"/>
    <property type="match status" value="1"/>
</dbReference>
<dbReference type="CDD" id="cd00170">
    <property type="entry name" value="SEC14"/>
    <property type="match status" value="1"/>
</dbReference>
<reference evidence="3 4" key="1">
    <citation type="submission" date="2016-07" db="EMBL/GenBank/DDBJ databases">
        <title>Pervasive Adenine N6-methylation of Active Genes in Fungi.</title>
        <authorList>
            <consortium name="DOE Joint Genome Institute"/>
            <person name="Mondo S.J."/>
            <person name="Dannebaum R.O."/>
            <person name="Kuo R.C."/>
            <person name="Labutti K."/>
            <person name="Haridas S."/>
            <person name="Kuo A."/>
            <person name="Salamov A."/>
            <person name="Ahrendt S.R."/>
            <person name="Lipzen A."/>
            <person name="Sullivan W."/>
            <person name="Andreopoulos W.B."/>
            <person name="Clum A."/>
            <person name="Lindquist E."/>
            <person name="Daum C."/>
            <person name="Ramamoorthy G.K."/>
            <person name="Gryganskyi A."/>
            <person name="Culley D."/>
            <person name="Magnuson J.K."/>
            <person name="James T.Y."/>
            <person name="O'Malley M.A."/>
            <person name="Stajich J.E."/>
            <person name="Spatafora J.W."/>
            <person name="Visel A."/>
            <person name="Grigoriev I.V."/>
        </authorList>
    </citation>
    <scope>NUCLEOTIDE SEQUENCE [LARGE SCALE GENOMIC DNA]</scope>
    <source>
        <strain evidence="3 4">ATCC 12442</strain>
    </source>
</reference>
<dbReference type="SUPFAM" id="SSF52087">
    <property type="entry name" value="CRAL/TRIO domain"/>
    <property type="match status" value="1"/>
</dbReference>
<evidence type="ECO:0000313" key="4">
    <source>
        <dbReference type="Proteomes" id="UP000193922"/>
    </source>
</evidence>
<gene>
    <name evidence="3" type="ORF">DL89DRAFT_289872</name>
</gene>
<evidence type="ECO:0000256" key="1">
    <source>
        <dbReference type="SAM" id="MobiDB-lite"/>
    </source>
</evidence>
<dbReference type="SUPFAM" id="SSF46938">
    <property type="entry name" value="CRAL/TRIO N-terminal domain"/>
    <property type="match status" value="1"/>
</dbReference>